<feature type="region of interest" description="Disordered" evidence="1">
    <location>
        <begin position="1"/>
        <end position="27"/>
    </location>
</feature>
<name>A0A330GGB4_9HYPH</name>
<feature type="region of interest" description="Disordered" evidence="1">
    <location>
        <begin position="54"/>
        <end position="77"/>
    </location>
</feature>
<gene>
    <name evidence="2" type="ORF">DPM35_30770</name>
</gene>
<evidence type="ECO:0000256" key="1">
    <source>
        <dbReference type="SAM" id="MobiDB-lite"/>
    </source>
</evidence>
<comment type="caution">
    <text evidence="2">The sequence shown here is derived from an EMBL/GenBank/DDBJ whole genome shotgun (WGS) entry which is preliminary data.</text>
</comment>
<dbReference type="Proteomes" id="UP000251956">
    <property type="component" value="Unassembled WGS sequence"/>
</dbReference>
<organism evidence="2 3">
    <name type="scientific">Mesorhizobium atlanticum</name>
    <dbReference type="NCBI Taxonomy" id="2233532"/>
    <lineage>
        <taxon>Bacteria</taxon>
        <taxon>Pseudomonadati</taxon>
        <taxon>Pseudomonadota</taxon>
        <taxon>Alphaproteobacteria</taxon>
        <taxon>Hyphomicrobiales</taxon>
        <taxon>Phyllobacteriaceae</taxon>
        <taxon>Mesorhizobium</taxon>
    </lineage>
</organism>
<evidence type="ECO:0000313" key="3">
    <source>
        <dbReference type="Proteomes" id="UP000251956"/>
    </source>
</evidence>
<feature type="compositionally biased region" description="Polar residues" evidence="1">
    <location>
        <begin position="54"/>
        <end position="70"/>
    </location>
</feature>
<dbReference type="AlphaFoldDB" id="A0A330GGB4"/>
<keyword evidence="3" id="KW-1185">Reference proteome</keyword>
<evidence type="ECO:0000313" key="2">
    <source>
        <dbReference type="EMBL" id="RAZ71674.1"/>
    </source>
</evidence>
<accession>A0A330GGB4</accession>
<proteinExistence type="predicted"/>
<dbReference type="EMBL" id="QMBQ01000013">
    <property type="protein sequence ID" value="RAZ71674.1"/>
    <property type="molecule type" value="Genomic_DNA"/>
</dbReference>
<protein>
    <submittedName>
        <fullName evidence="2">Uncharacterized protein</fullName>
    </submittedName>
</protein>
<dbReference type="OrthoDB" id="8073614at2"/>
<sequence>MGFFHQGSGGTGTAPGDVCLSPPPPPTGPVPVPYVNMLQASDLTKGSKSVKIQGNPTALENSSEIATSSGDEAGTQGGNVITHRTKGKGTFQLWSFVVKVEGKGVCRHGDPLGQACGSQPFGIIDPSAIVDIQAIVGAENFGQPCPPGKEKAPETGTNDAQRQSVRGGPCWSCGATKNVGTYKSGRAFDKGDRFVADHQPPQSAVWAMGGCRNEAAFNQWKRSNAAVKPHCTTCSNKQGVEMRDNQGKSVLEYLALGWPG</sequence>
<reference evidence="2 3" key="1">
    <citation type="submission" date="2018-07" db="EMBL/GenBank/DDBJ databases">
        <title>Diversity of Mesorhizobium strains in Brazil.</title>
        <authorList>
            <person name="Helene L.C.F."/>
            <person name="Dall'Agnol R."/>
            <person name="Delamuta J.R.M."/>
            <person name="Hungria M."/>
        </authorList>
    </citation>
    <scope>NUCLEOTIDE SEQUENCE [LARGE SCALE GENOMIC DNA]</scope>
    <source>
        <strain evidence="2 3">CNPSo 3140</strain>
    </source>
</reference>
<dbReference type="Pfam" id="PF13665">
    <property type="entry name" value="Tox-PAAR-like"/>
    <property type="match status" value="1"/>
</dbReference>